<sequence>MRIVSSALLLALATGLISFSTQAKETQKSDAQIRQAIMQESKAGYPGNCPCPYNADARGRSCGKRSAWSRGGGYAPICYEREVTKDMIAQYRQREN</sequence>
<proteinExistence type="predicted"/>
<dbReference type="AlphaFoldDB" id="A0A516SBH7"/>
<keyword evidence="1" id="KW-0732">Signal</keyword>
<evidence type="ECO:0000313" key="2">
    <source>
        <dbReference type="EMBL" id="QDQ25499.1"/>
    </source>
</evidence>
<feature type="signal peptide" evidence="1">
    <location>
        <begin position="1"/>
        <end position="23"/>
    </location>
</feature>
<evidence type="ECO:0000256" key="1">
    <source>
        <dbReference type="SAM" id="SignalP"/>
    </source>
</evidence>
<keyword evidence="3" id="KW-1185">Reference proteome</keyword>
<name>A0A516SBH7_9NEIS</name>
<dbReference type="EMBL" id="CP041730">
    <property type="protein sequence ID" value="QDQ25499.1"/>
    <property type="molecule type" value="Genomic_DNA"/>
</dbReference>
<feature type="chain" id="PRO_5022134783" evidence="1">
    <location>
        <begin position="24"/>
        <end position="96"/>
    </location>
</feature>
<dbReference type="KEGG" id="cari:FNU76_03525"/>
<dbReference type="OrthoDB" id="5525214at2"/>
<gene>
    <name evidence="2" type="ORF">FNU76_03525</name>
</gene>
<protein>
    <submittedName>
        <fullName evidence="2">Uncharacterized protein</fullName>
    </submittedName>
</protein>
<organism evidence="2 3">
    <name type="scientific">Chitinimonas arctica</name>
    <dbReference type="NCBI Taxonomy" id="2594795"/>
    <lineage>
        <taxon>Bacteria</taxon>
        <taxon>Pseudomonadati</taxon>
        <taxon>Pseudomonadota</taxon>
        <taxon>Betaproteobacteria</taxon>
        <taxon>Neisseriales</taxon>
        <taxon>Chitinibacteraceae</taxon>
        <taxon>Chitinimonas</taxon>
    </lineage>
</organism>
<evidence type="ECO:0000313" key="3">
    <source>
        <dbReference type="Proteomes" id="UP000317550"/>
    </source>
</evidence>
<accession>A0A516SBH7</accession>
<reference evidence="3" key="1">
    <citation type="submission" date="2019-07" db="EMBL/GenBank/DDBJ databases">
        <title>Chitinimonas sp. nov., isolated from Ny-Alesund, arctica soil.</title>
        <authorList>
            <person name="Xu Q."/>
            <person name="Peng F."/>
        </authorList>
    </citation>
    <scope>NUCLEOTIDE SEQUENCE [LARGE SCALE GENOMIC DNA]</scope>
    <source>
        <strain evidence="3">R3-44</strain>
    </source>
</reference>
<dbReference type="Proteomes" id="UP000317550">
    <property type="component" value="Chromosome"/>
</dbReference>
<dbReference type="RefSeq" id="WP_143856424.1">
    <property type="nucleotide sequence ID" value="NZ_CP041730.1"/>
</dbReference>